<sequence>MGQENRTRTAKTITPSILATQVNYLSHGPEPKDTDSSTRSSLPRYRRG</sequence>
<dbReference type="AlphaFoldDB" id="A0A2P2LAD4"/>
<feature type="region of interest" description="Disordered" evidence="1">
    <location>
        <begin position="25"/>
        <end position="48"/>
    </location>
</feature>
<proteinExistence type="predicted"/>
<evidence type="ECO:0000256" key="1">
    <source>
        <dbReference type="SAM" id="MobiDB-lite"/>
    </source>
</evidence>
<dbReference type="EMBL" id="GGEC01034454">
    <property type="protein sequence ID" value="MBX14938.1"/>
    <property type="molecule type" value="Transcribed_RNA"/>
</dbReference>
<accession>A0A2P2LAD4</accession>
<evidence type="ECO:0000313" key="3">
    <source>
        <dbReference type="EMBL" id="MBX14939.1"/>
    </source>
</evidence>
<protein>
    <submittedName>
        <fullName evidence="2">Uncharacterized protein MANES_15G164200</fullName>
    </submittedName>
</protein>
<dbReference type="EMBL" id="GGEC01034455">
    <property type="protein sequence ID" value="MBX14939.1"/>
    <property type="molecule type" value="Transcribed_RNA"/>
</dbReference>
<organism evidence="3">
    <name type="scientific">Rhizophora mucronata</name>
    <name type="common">Asiatic mangrove</name>
    <dbReference type="NCBI Taxonomy" id="61149"/>
    <lineage>
        <taxon>Eukaryota</taxon>
        <taxon>Viridiplantae</taxon>
        <taxon>Streptophyta</taxon>
        <taxon>Embryophyta</taxon>
        <taxon>Tracheophyta</taxon>
        <taxon>Spermatophyta</taxon>
        <taxon>Magnoliopsida</taxon>
        <taxon>eudicotyledons</taxon>
        <taxon>Gunneridae</taxon>
        <taxon>Pentapetalae</taxon>
        <taxon>rosids</taxon>
        <taxon>fabids</taxon>
        <taxon>Malpighiales</taxon>
        <taxon>Rhizophoraceae</taxon>
        <taxon>Rhizophora</taxon>
    </lineage>
</organism>
<evidence type="ECO:0000313" key="2">
    <source>
        <dbReference type="EMBL" id="MBX14938.1"/>
    </source>
</evidence>
<name>A0A2P2LAD4_RHIMU</name>
<reference evidence="3" key="1">
    <citation type="submission" date="2018-02" db="EMBL/GenBank/DDBJ databases">
        <title>Rhizophora mucronata_Transcriptome.</title>
        <authorList>
            <person name="Meera S.P."/>
            <person name="Sreeshan A."/>
            <person name="Augustine A."/>
        </authorList>
    </citation>
    <scope>NUCLEOTIDE SEQUENCE</scope>
    <source>
        <tissue evidence="3">Leaf</tissue>
    </source>
</reference>